<evidence type="ECO:0000313" key="2">
    <source>
        <dbReference type="Proteomes" id="UP000681720"/>
    </source>
</evidence>
<dbReference type="EMBL" id="CAJOBJ010069059">
    <property type="protein sequence ID" value="CAF4452193.1"/>
    <property type="molecule type" value="Genomic_DNA"/>
</dbReference>
<gene>
    <name evidence="1" type="ORF">GIL414_LOCUS32478</name>
</gene>
<evidence type="ECO:0000313" key="1">
    <source>
        <dbReference type="EMBL" id="CAF4452193.1"/>
    </source>
</evidence>
<sequence>MNPNEIVTHIPFETRVHQQCIGLSDLPLLSSIVKEVENEKLLRNYTIWNIQHELGDMAAQIEALLALDALPSNLYFLPPPYTHHKGFEQYIMEHFRVPMENFFHGAPYCLSYNYEEYRLAQ</sequence>
<accession>A0A8S2WN53</accession>
<protein>
    <submittedName>
        <fullName evidence="1">Uncharacterized protein</fullName>
    </submittedName>
</protein>
<dbReference type="AlphaFoldDB" id="A0A8S2WN53"/>
<name>A0A8S2WN53_9BILA</name>
<reference evidence="1" key="1">
    <citation type="submission" date="2021-02" db="EMBL/GenBank/DDBJ databases">
        <authorList>
            <person name="Nowell W R."/>
        </authorList>
    </citation>
    <scope>NUCLEOTIDE SEQUENCE</scope>
</reference>
<comment type="caution">
    <text evidence="1">The sequence shown here is derived from an EMBL/GenBank/DDBJ whole genome shotgun (WGS) entry which is preliminary data.</text>
</comment>
<proteinExistence type="predicted"/>
<dbReference type="Proteomes" id="UP000681720">
    <property type="component" value="Unassembled WGS sequence"/>
</dbReference>
<feature type="non-terminal residue" evidence="1">
    <location>
        <position position="121"/>
    </location>
</feature>
<organism evidence="1 2">
    <name type="scientific">Rotaria magnacalcarata</name>
    <dbReference type="NCBI Taxonomy" id="392030"/>
    <lineage>
        <taxon>Eukaryota</taxon>
        <taxon>Metazoa</taxon>
        <taxon>Spiralia</taxon>
        <taxon>Gnathifera</taxon>
        <taxon>Rotifera</taxon>
        <taxon>Eurotatoria</taxon>
        <taxon>Bdelloidea</taxon>
        <taxon>Philodinida</taxon>
        <taxon>Philodinidae</taxon>
        <taxon>Rotaria</taxon>
    </lineage>
</organism>